<accession>A0A1J4L0D9</accession>
<dbReference type="PANTHER" id="PTHR47457">
    <property type="entry name" value="OS05G0345500 PROTEIN"/>
    <property type="match status" value="1"/>
</dbReference>
<dbReference type="VEuPathDB" id="TrichDB:TRFO_41435"/>
<name>A0A1J4L0D9_9EUKA</name>
<dbReference type="RefSeq" id="XP_068370103.1">
    <property type="nucleotide sequence ID" value="XM_068513769.1"/>
</dbReference>
<keyword evidence="4" id="KW-1185">Reference proteome</keyword>
<dbReference type="SUPFAM" id="SSF49785">
    <property type="entry name" value="Galactose-binding domain-like"/>
    <property type="match status" value="1"/>
</dbReference>
<dbReference type="Proteomes" id="UP000179807">
    <property type="component" value="Unassembled WGS sequence"/>
</dbReference>
<feature type="domain" description="BTB" evidence="2">
    <location>
        <begin position="31"/>
        <end position="96"/>
    </location>
</feature>
<organism evidence="3 4">
    <name type="scientific">Tritrichomonas foetus</name>
    <dbReference type="NCBI Taxonomy" id="1144522"/>
    <lineage>
        <taxon>Eukaryota</taxon>
        <taxon>Metamonada</taxon>
        <taxon>Parabasalia</taxon>
        <taxon>Tritrichomonadida</taxon>
        <taxon>Tritrichomonadidae</taxon>
        <taxon>Tritrichomonas</taxon>
    </lineage>
</organism>
<dbReference type="GeneID" id="94848473"/>
<gene>
    <name evidence="3" type="ORF">TRFO_41435</name>
</gene>
<dbReference type="EMBL" id="MLAK01000055">
    <property type="protein sequence ID" value="OHT16967.1"/>
    <property type="molecule type" value="Genomic_DNA"/>
</dbReference>
<dbReference type="Gene3D" id="2.60.120.260">
    <property type="entry name" value="Galactose-binding domain-like"/>
    <property type="match status" value="1"/>
</dbReference>
<protein>
    <recommendedName>
        <fullName evidence="2">BTB domain-containing protein</fullName>
    </recommendedName>
</protein>
<comment type="caution">
    <text evidence="3">The sequence shown here is derived from an EMBL/GenBank/DDBJ whole genome shotgun (WGS) entry which is preliminary data.</text>
</comment>
<proteinExistence type="predicted"/>
<dbReference type="InterPro" id="IPR000210">
    <property type="entry name" value="BTB/POZ_dom"/>
</dbReference>
<sequence length="578" mass="68482">MTHSPQKHNDYENCRYDILDIENLEEDNEEDDIITIVYNGEKIETKKSLLLAKCRYFRKHLEIFHQKEMNLSDKYPHEIFRNFIFSMKTQKIEMKENSFFEYFELSSRYEYHELYFSLQKYLNSLPFLSSIISDLISIDTLSNSNEIEKENGNDDETAKKEEMIAKHLDDCIKSGLLRKMKYSRLYRVFSSKSLCVRNYHLLFDFILSLFDDFERNHKENGINSEKEKEKSILQSFTTLLNYEEMNEEEIGKLFSHPLFCDFYQPKLSTSLISKLLEQQRSNNIVLSEQERRLEELEHKFELMNGQITNQIKSEFSQQNCKIQQIEKQYEKHEEQINSQQTLFSNDLKEIMEKLSILEQSFSNHKTEVKNEIEENYKQIKSIDIDSLRQEINGIKQGLKLLTIESKYENKPFEGIISELTKLTEGNVYESKIVDITGNREGGLFSSLLDYNFTGICYCSFEEDNSYLCFDFQNHRISLSNYSLKTSTWHATCADHLRSWKIEGSNDGTKWEELDSHSNDQTFTSPCQIHTFEINNKNLQKSRFRFIRLTQTGPSSSGKKCFDLTNIEFFGTYFFNKFC</sequence>
<evidence type="ECO:0000313" key="4">
    <source>
        <dbReference type="Proteomes" id="UP000179807"/>
    </source>
</evidence>
<feature type="coiled-coil region" evidence="1">
    <location>
        <begin position="286"/>
        <end position="404"/>
    </location>
</feature>
<reference evidence="3" key="1">
    <citation type="submission" date="2016-10" db="EMBL/GenBank/DDBJ databases">
        <authorList>
            <person name="Benchimol M."/>
            <person name="Almeida L.G."/>
            <person name="Vasconcelos A.T."/>
            <person name="Perreira-Neves A."/>
            <person name="Rosa I.A."/>
            <person name="Tasca T."/>
            <person name="Bogo M.R."/>
            <person name="de Souza W."/>
        </authorList>
    </citation>
    <scope>NUCLEOTIDE SEQUENCE [LARGE SCALE GENOMIC DNA]</scope>
    <source>
        <strain evidence="3">K</strain>
    </source>
</reference>
<dbReference type="InterPro" id="IPR011333">
    <property type="entry name" value="SKP1/BTB/POZ_sf"/>
</dbReference>
<keyword evidence="1" id="KW-0175">Coiled coil</keyword>
<dbReference type="AlphaFoldDB" id="A0A1J4L0D9"/>
<dbReference type="SUPFAM" id="SSF54695">
    <property type="entry name" value="POZ domain"/>
    <property type="match status" value="1"/>
</dbReference>
<dbReference type="OrthoDB" id="19132at2759"/>
<evidence type="ECO:0000256" key="1">
    <source>
        <dbReference type="SAM" id="Coils"/>
    </source>
</evidence>
<dbReference type="InterPro" id="IPR008979">
    <property type="entry name" value="Galactose-bd-like_sf"/>
</dbReference>
<evidence type="ECO:0000259" key="2">
    <source>
        <dbReference type="PROSITE" id="PS50097"/>
    </source>
</evidence>
<dbReference type="PANTHER" id="PTHR47457:SF1">
    <property type="entry name" value="BTB DOMAIN-CONTAINING PROTEIN-RELATED"/>
    <property type="match status" value="1"/>
</dbReference>
<dbReference type="Gene3D" id="3.30.710.10">
    <property type="entry name" value="Potassium Channel Kv1.1, Chain A"/>
    <property type="match status" value="1"/>
</dbReference>
<evidence type="ECO:0000313" key="3">
    <source>
        <dbReference type="EMBL" id="OHT16967.1"/>
    </source>
</evidence>
<dbReference type="PROSITE" id="PS50097">
    <property type="entry name" value="BTB"/>
    <property type="match status" value="1"/>
</dbReference>